<proteinExistence type="inferred from homology"/>
<dbReference type="STRING" id="223786.SAMN05216234_14112"/>
<sequence>MIHFTEYEIDRLIEEDLPYFDLTTDSLGIGNIDAVMTFTAREDLVVSCSEEVARILRKVGVHYVEMVSSGKSLKSGEVIVKAEGKAGSLHRAWKVCQNILEYACGIATYTNLMVKEAGSVPLFTTRKSQPGFKKIALKSVMSGGAHPHRLGLSETFLIFKNHRNLLDEKVLLKRIRELQKSSMAEKQIAVEVDSFEDALTFAKIGVRLFQLEKFPVKTLLKVVSILKENYPDIRLFATGGIKLENVKEYATAGVDGVITTAPFYYANPADIKVNIETI</sequence>
<dbReference type="GO" id="GO:0005737">
    <property type="term" value="C:cytoplasm"/>
    <property type="evidence" value="ECO:0007669"/>
    <property type="project" value="TreeGrafter"/>
</dbReference>
<dbReference type="InterPro" id="IPR027277">
    <property type="entry name" value="NadC/ModD"/>
</dbReference>
<evidence type="ECO:0000256" key="3">
    <source>
        <dbReference type="ARBA" id="ARBA00022676"/>
    </source>
</evidence>
<dbReference type="NCBIfam" id="TIGR01334">
    <property type="entry name" value="modD"/>
    <property type="match status" value="1"/>
</dbReference>
<evidence type="ECO:0000313" key="8">
    <source>
        <dbReference type="EMBL" id="SFP79306.1"/>
    </source>
</evidence>
<dbReference type="InterPro" id="IPR013785">
    <property type="entry name" value="Aldolase_TIM"/>
</dbReference>
<dbReference type="InterPro" id="IPR036068">
    <property type="entry name" value="Nicotinate_pribotase-like_C"/>
</dbReference>
<reference evidence="8 9" key="1">
    <citation type="submission" date="2016-10" db="EMBL/GenBank/DDBJ databases">
        <authorList>
            <person name="de Groot N.N."/>
        </authorList>
    </citation>
    <scope>NUCLEOTIDE SEQUENCE [LARGE SCALE GENOMIC DNA]</scope>
    <source>
        <strain evidence="8 9">EP1-55-1</strain>
    </source>
</reference>
<dbReference type="FunFam" id="3.20.20.70:FF:000030">
    <property type="entry name" value="Nicotinate-nucleotide pyrophosphorylase, carboxylating"/>
    <property type="match status" value="1"/>
</dbReference>
<dbReference type="RefSeq" id="WP_177202044.1">
    <property type="nucleotide sequence ID" value="NZ_FOXB01000041.1"/>
</dbReference>
<evidence type="ECO:0000259" key="6">
    <source>
        <dbReference type="Pfam" id="PF01729"/>
    </source>
</evidence>
<feature type="domain" description="Quinolinate phosphoribosyl transferase C-terminal" evidence="6">
    <location>
        <begin position="106"/>
        <end position="273"/>
    </location>
</feature>
<dbReference type="GO" id="GO:0034213">
    <property type="term" value="P:quinolinate catabolic process"/>
    <property type="evidence" value="ECO:0007669"/>
    <property type="project" value="TreeGrafter"/>
</dbReference>
<evidence type="ECO:0000313" key="9">
    <source>
        <dbReference type="Proteomes" id="UP000199227"/>
    </source>
</evidence>
<evidence type="ECO:0000256" key="4">
    <source>
        <dbReference type="ARBA" id="ARBA00022679"/>
    </source>
</evidence>
<dbReference type="CDD" id="cd01573">
    <property type="entry name" value="modD_like"/>
    <property type="match status" value="1"/>
</dbReference>
<dbReference type="GO" id="GO:0009435">
    <property type="term" value="P:NAD+ biosynthetic process"/>
    <property type="evidence" value="ECO:0007669"/>
    <property type="project" value="InterPro"/>
</dbReference>
<keyword evidence="3 5" id="KW-0328">Glycosyltransferase</keyword>
<evidence type="ECO:0000259" key="7">
    <source>
        <dbReference type="Pfam" id="PF02749"/>
    </source>
</evidence>
<dbReference type="Proteomes" id="UP000199227">
    <property type="component" value="Unassembled WGS sequence"/>
</dbReference>
<dbReference type="Gene3D" id="3.90.1170.20">
    <property type="entry name" value="Quinolinate phosphoribosyl transferase, N-terminal domain"/>
    <property type="match status" value="1"/>
</dbReference>
<dbReference type="InterPro" id="IPR002638">
    <property type="entry name" value="Quinolinate_PRibosylTrfase_C"/>
</dbReference>
<feature type="domain" description="Quinolinate phosphoribosyl transferase N-terminal" evidence="7">
    <location>
        <begin position="21"/>
        <end position="104"/>
    </location>
</feature>
<dbReference type="Gene3D" id="3.20.20.70">
    <property type="entry name" value="Aldolase class I"/>
    <property type="match status" value="1"/>
</dbReference>
<dbReference type="SUPFAM" id="SSF51690">
    <property type="entry name" value="Nicotinate/Quinolinate PRTase C-terminal domain-like"/>
    <property type="match status" value="1"/>
</dbReference>
<dbReference type="Pfam" id="PF01729">
    <property type="entry name" value="QRPTase_C"/>
    <property type="match status" value="1"/>
</dbReference>
<dbReference type="PANTHER" id="PTHR32179:SF4">
    <property type="entry name" value="PYROPHOSPHORYLASE MODD-RELATED"/>
    <property type="match status" value="1"/>
</dbReference>
<protein>
    <recommendedName>
        <fullName evidence="2">Putative pyrophosphorylase ModD</fullName>
    </recommendedName>
</protein>
<gene>
    <name evidence="8" type="ORF">SAMN05216234_14112</name>
</gene>
<comment type="similarity">
    <text evidence="1 5">Belongs to the NadC/ModD family.</text>
</comment>
<keyword evidence="9" id="KW-1185">Reference proteome</keyword>
<evidence type="ECO:0000256" key="2">
    <source>
        <dbReference type="ARBA" id="ARBA00019205"/>
    </source>
</evidence>
<name>A0A1I5TA47_9BACT</name>
<dbReference type="GO" id="GO:0004514">
    <property type="term" value="F:nicotinate-nucleotide diphosphorylase (carboxylating) activity"/>
    <property type="evidence" value="ECO:0007669"/>
    <property type="project" value="InterPro"/>
</dbReference>
<accession>A0A1I5TA47</accession>
<dbReference type="AlphaFoldDB" id="A0A1I5TA47"/>
<organism evidence="8 9">
    <name type="scientific">Hydrogenimonas thermophila</name>
    <dbReference type="NCBI Taxonomy" id="223786"/>
    <lineage>
        <taxon>Bacteria</taxon>
        <taxon>Pseudomonadati</taxon>
        <taxon>Campylobacterota</taxon>
        <taxon>Epsilonproteobacteria</taxon>
        <taxon>Campylobacterales</taxon>
        <taxon>Hydrogenimonadaceae</taxon>
        <taxon>Hydrogenimonas</taxon>
    </lineage>
</organism>
<dbReference type="Pfam" id="PF02749">
    <property type="entry name" value="QRPTase_N"/>
    <property type="match status" value="1"/>
</dbReference>
<dbReference type="EMBL" id="FOXB01000041">
    <property type="protein sequence ID" value="SFP79306.1"/>
    <property type="molecule type" value="Genomic_DNA"/>
</dbReference>
<dbReference type="PIRSF" id="PIRSF006250">
    <property type="entry name" value="NadC_ModD"/>
    <property type="match status" value="1"/>
</dbReference>
<dbReference type="PANTHER" id="PTHR32179">
    <property type="entry name" value="NICOTINATE-NUCLEOTIDE PYROPHOSPHORYLASE [CARBOXYLATING]"/>
    <property type="match status" value="1"/>
</dbReference>
<evidence type="ECO:0000256" key="1">
    <source>
        <dbReference type="ARBA" id="ARBA00009400"/>
    </source>
</evidence>
<dbReference type="InterPro" id="IPR037128">
    <property type="entry name" value="Quinolinate_PRibosylTase_N_sf"/>
</dbReference>
<dbReference type="SUPFAM" id="SSF54675">
    <property type="entry name" value="Nicotinate/Quinolinate PRTase N-terminal domain-like"/>
    <property type="match status" value="1"/>
</dbReference>
<dbReference type="InterPro" id="IPR022412">
    <property type="entry name" value="Quinolinate_PRibosylTrfase_N"/>
</dbReference>
<dbReference type="InterPro" id="IPR006242">
    <property type="entry name" value="ModD"/>
</dbReference>
<keyword evidence="4 5" id="KW-0808">Transferase</keyword>
<evidence type="ECO:0000256" key="5">
    <source>
        <dbReference type="PIRNR" id="PIRNR006250"/>
    </source>
</evidence>